<reference evidence="3" key="1">
    <citation type="journal article" date="2019" name="Int. J. Syst. Evol. Microbiol.">
        <title>The Global Catalogue of Microorganisms (GCM) 10K type strain sequencing project: providing services to taxonomists for standard genome sequencing and annotation.</title>
        <authorList>
            <consortium name="The Broad Institute Genomics Platform"/>
            <consortium name="The Broad Institute Genome Sequencing Center for Infectious Disease"/>
            <person name="Wu L."/>
            <person name="Ma J."/>
        </authorList>
    </citation>
    <scope>NUCLEOTIDE SEQUENCE [LARGE SCALE GENOMIC DNA]</scope>
    <source>
        <strain evidence="3">JCM 17440</strain>
    </source>
</reference>
<dbReference type="Proteomes" id="UP001501710">
    <property type="component" value="Unassembled WGS sequence"/>
</dbReference>
<gene>
    <name evidence="2" type="ORF">GCM10022254_68420</name>
</gene>
<name>A0ABP8CM67_9ACTN</name>
<sequence length="126" mass="14531">MLDRIAVLPATLLTAPQYVAEATARSAESEDYFWKLERRQTFQEPDDASYQAFVRGDWEEAQRIENDGRDALRRRFVEQGFVLRRVRVVESPITPYLQWEMRALRVRAEAGEEIRVLDASTGAASP</sequence>
<protein>
    <recommendedName>
        <fullName evidence="1">DUF6879 domain-containing protein</fullName>
    </recommendedName>
</protein>
<feature type="domain" description="DUF6879" evidence="1">
    <location>
        <begin position="25"/>
        <end position="120"/>
    </location>
</feature>
<proteinExistence type="predicted"/>
<accession>A0ABP8CM67</accession>
<dbReference type="EMBL" id="BAABAS010000026">
    <property type="protein sequence ID" value="GAA4241062.1"/>
    <property type="molecule type" value="Genomic_DNA"/>
</dbReference>
<dbReference type="InterPro" id="IPR049244">
    <property type="entry name" value="DUF6879"/>
</dbReference>
<evidence type="ECO:0000259" key="1">
    <source>
        <dbReference type="Pfam" id="PF21806"/>
    </source>
</evidence>
<dbReference type="Pfam" id="PF21806">
    <property type="entry name" value="DUF6879"/>
    <property type="match status" value="1"/>
</dbReference>
<evidence type="ECO:0000313" key="3">
    <source>
        <dbReference type="Proteomes" id="UP001501710"/>
    </source>
</evidence>
<organism evidence="2 3">
    <name type="scientific">Actinomadura meridiana</name>
    <dbReference type="NCBI Taxonomy" id="559626"/>
    <lineage>
        <taxon>Bacteria</taxon>
        <taxon>Bacillati</taxon>
        <taxon>Actinomycetota</taxon>
        <taxon>Actinomycetes</taxon>
        <taxon>Streptosporangiales</taxon>
        <taxon>Thermomonosporaceae</taxon>
        <taxon>Actinomadura</taxon>
    </lineage>
</organism>
<evidence type="ECO:0000313" key="2">
    <source>
        <dbReference type="EMBL" id="GAA4241062.1"/>
    </source>
</evidence>
<keyword evidence="3" id="KW-1185">Reference proteome</keyword>
<comment type="caution">
    <text evidence="2">The sequence shown here is derived from an EMBL/GenBank/DDBJ whole genome shotgun (WGS) entry which is preliminary data.</text>
</comment>